<proteinExistence type="inferred from homology"/>
<dbReference type="SUPFAM" id="SSF101898">
    <property type="entry name" value="NHL repeat"/>
    <property type="match status" value="1"/>
</dbReference>
<dbReference type="GO" id="GO:0005737">
    <property type="term" value="C:cytoplasm"/>
    <property type="evidence" value="ECO:0007669"/>
    <property type="project" value="UniProtKB-SubCell"/>
</dbReference>
<sequence>MARTDTSPLETIAYHGPILAVEDLRDPLRMIAAVAMGPYLHFTEGKQLRTVHTQRLFSHEHIHGLRLCHDDTLIVWATTLLVYGKISRDSTGSVTGLSSTVKVDCEDWVLCGLSINGIIYVSTMHNELLAIDATTATITERKQAPSRAILYSSWIHCLGPRKDDIVVVGGSVRWACPVWQPYRPGAFREVEAHQGSVFSVRVYDDDELGTLVLSSSDDRNATLWRLSDGTAVGNYAGHGGRVWAALLRNGRIVTACEDAIVRVFDRKSGKCLQQFYGHRHGGHGVRALTISTLNTTPFAISAGEDASVKCWDISSATCHPESLDRTTIALPSTDRKDWIRWVGFTDASATRICVVSNFGQVYTFHDGDQSLPSLRYVVPGAPVVAAGVSRNRVWFGLVSGDVHVVNKDTFEGPCTIHGAVKQQVGGISTDVTTDEVVIVNRTGDVTIASEKEGVLGRYTVPGRKTSCCVLPNHVLLGTASGALWVVPRDGTAPYESRLFGSKVRVASVRVASRSGGGGKEVLCSGNDGTLVTCVWQQTENGSITLQPIYTIRVAAIQHVLGVRRPSPSASRLAWGFSGTDFLVWDADSLVERWKIDCGGQRRPYDLAFNEGQAKFVYADTAKWEFNITREWGQSWMEEGSQFSGDHGRTIHGVCGVGEDRRSFVTCSEDNSIKVYSPTFSEAGKAVDWRCSQTLDLHIGPVKCIATMLLRSFHREQSFEEHPHAEDLLLPHLSFISASCGNFVVSGGARSQWFLYRVVAEKDGKMSLWVEDGGQIMPDDDGGSVRLMAAAIEVHTEGVSILLGDSAGYVWGARGRPGSLHFRSRYHRASACLSVIVPSVMDDLPSLGGYADGNIVRIGDNRCLQAHAAGVNALAWISGGRLVSGGDDQDLVISDVRRMILLQRMSVAHLAAGVRALAVAALRNRDDEHTEDIYSVGWDRRVKMWSSAAHNDETESFMSSSGSTRCIATEPNAVDVLDGGLVVVGRGWQVLRINSS</sequence>
<dbReference type="InterPro" id="IPR001680">
    <property type="entry name" value="WD40_rpt"/>
</dbReference>
<keyword evidence="4" id="KW-0819">tRNA processing</keyword>
<evidence type="ECO:0000256" key="6">
    <source>
        <dbReference type="ARBA" id="ARBA00038255"/>
    </source>
</evidence>
<comment type="similarity">
    <text evidence="6">Belongs to the WD repeat WDR6 family.</text>
</comment>
<evidence type="ECO:0000256" key="3">
    <source>
        <dbReference type="ARBA" id="ARBA00022574"/>
    </source>
</evidence>
<dbReference type="PROSITE" id="PS50082">
    <property type="entry name" value="WD_REPEATS_2"/>
    <property type="match status" value="1"/>
</dbReference>
<dbReference type="Proteomes" id="UP000572268">
    <property type="component" value="Unassembled WGS sequence"/>
</dbReference>
<evidence type="ECO:0000256" key="7">
    <source>
        <dbReference type="PROSITE-ProRule" id="PRU00221"/>
    </source>
</evidence>
<comment type="caution">
    <text evidence="8">The sequence shown here is derived from an EMBL/GenBank/DDBJ whole genome shotgun (WGS) entry which is preliminary data.</text>
</comment>
<keyword evidence="3 7" id="KW-0853">WD repeat</keyword>
<evidence type="ECO:0000313" key="9">
    <source>
        <dbReference type="Proteomes" id="UP000572268"/>
    </source>
</evidence>
<keyword evidence="2" id="KW-0963">Cytoplasm</keyword>
<accession>A0A7J6KXL9</accession>
<dbReference type="SUPFAM" id="SSF50960">
    <property type="entry name" value="TolB, C-terminal domain"/>
    <property type="match status" value="1"/>
</dbReference>
<evidence type="ECO:0000256" key="4">
    <source>
        <dbReference type="ARBA" id="ARBA00022694"/>
    </source>
</evidence>
<organism evidence="8 9">
    <name type="scientific">Perkinsus olseni</name>
    <name type="common">Perkinsus atlanticus</name>
    <dbReference type="NCBI Taxonomy" id="32597"/>
    <lineage>
        <taxon>Eukaryota</taxon>
        <taxon>Sar</taxon>
        <taxon>Alveolata</taxon>
        <taxon>Perkinsozoa</taxon>
        <taxon>Perkinsea</taxon>
        <taxon>Perkinsida</taxon>
        <taxon>Perkinsidae</taxon>
        <taxon>Perkinsus</taxon>
    </lineage>
</organism>
<gene>
    <name evidence="8" type="primary">WDR6</name>
    <name evidence="8" type="ORF">FOL46_009946</name>
</gene>
<dbReference type="SUPFAM" id="SSF50978">
    <property type="entry name" value="WD40 repeat-like"/>
    <property type="match status" value="1"/>
</dbReference>
<dbReference type="EMBL" id="JABANN010000969">
    <property type="protein sequence ID" value="KAF4651998.1"/>
    <property type="molecule type" value="Genomic_DNA"/>
</dbReference>
<dbReference type="PANTHER" id="PTHR14344">
    <property type="entry name" value="WD REPEAT PROTEIN"/>
    <property type="match status" value="1"/>
</dbReference>
<feature type="repeat" description="WD" evidence="7">
    <location>
        <begin position="190"/>
        <end position="234"/>
    </location>
</feature>
<keyword evidence="5" id="KW-0677">Repeat</keyword>
<dbReference type="InterPro" id="IPR036322">
    <property type="entry name" value="WD40_repeat_dom_sf"/>
</dbReference>
<reference evidence="8 9" key="1">
    <citation type="submission" date="2020-04" db="EMBL/GenBank/DDBJ databases">
        <title>Perkinsus olseni comparative genomics.</title>
        <authorList>
            <person name="Bogema D.R."/>
        </authorList>
    </citation>
    <scope>NUCLEOTIDE SEQUENCE [LARGE SCALE GENOMIC DNA]</scope>
    <source>
        <strain evidence="8">ATCC PRA-31</strain>
    </source>
</reference>
<evidence type="ECO:0000256" key="5">
    <source>
        <dbReference type="ARBA" id="ARBA00022737"/>
    </source>
</evidence>
<name>A0A7J6KXL9_PEROL</name>
<evidence type="ECO:0000256" key="2">
    <source>
        <dbReference type="ARBA" id="ARBA00022490"/>
    </source>
</evidence>
<dbReference type="GO" id="GO:0030488">
    <property type="term" value="P:tRNA methylation"/>
    <property type="evidence" value="ECO:0007669"/>
    <property type="project" value="TreeGrafter"/>
</dbReference>
<dbReference type="InterPro" id="IPR015943">
    <property type="entry name" value="WD40/YVTN_repeat-like_dom_sf"/>
</dbReference>
<evidence type="ECO:0000256" key="1">
    <source>
        <dbReference type="ARBA" id="ARBA00004496"/>
    </source>
</evidence>
<dbReference type="SMART" id="SM00320">
    <property type="entry name" value="WD40"/>
    <property type="match status" value="6"/>
</dbReference>
<dbReference type="InterPro" id="IPR051973">
    <property type="entry name" value="tRNA_Anticodon_Mtase-Reg"/>
</dbReference>
<dbReference type="Pfam" id="PF00400">
    <property type="entry name" value="WD40"/>
    <property type="match status" value="3"/>
</dbReference>
<dbReference type="Gene3D" id="2.130.10.10">
    <property type="entry name" value="YVTN repeat-like/Quinoprotein amine dehydrogenase"/>
    <property type="match status" value="3"/>
</dbReference>
<protein>
    <submittedName>
        <fullName evidence="8">WD repeat-containing protein 6</fullName>
    </submittedName>
</protein>
<dbReference type="PANTHER" id="PTHR14344:SF3">
    <property type="entry name" value="WD REPEAT-CONTAINING PROTEIN 6"/>
    <property type="match status" value="1"/>
</dbReference>
<comment type="subcellular location">
    <subcellularLocation>
        <location evidence="1">Cytoplasm</location>
    </subcellularLocation>
</comment>
<dbReference type="AlphaFoldDB" id="A0A7J6KXL9"/>
<evidence type="ECO:0000313" key="8">
    <source>
        <dbReference type="EMBL" id="KAF4651998.1"/>
    </source>
</evidence>